<keyword evidence="1" id="KW-0472">Membrane</keyword>
<gene>
    <name evidence="2" type="ORF">H0485_16070</name>
</gene>
<name>A0ABS8CQP4_9RHOB</name>
<dbReference type="Proteomes" id="UP001198571">
    <property type="component" value="Unassembled WGS sequence"/>
</dbReference>
<evidence type="ECO:0000313" key="3">
    <source>
        <dbReference type="Proteomes" id="UP001198571"/>
    </source>
</evidence>
<evidence type="ECO:0008006" key="4">
    <source>
        <dbReference type="Google" id="ProtNLM"/>
    </source>
</evidence>
<dbReference type="RefSeq" id="WP_226936980.1">
    <property type="nucleotide sequence ID" value="NZ_JACDXX010000017.1"/>
</dbReference>
<keyword evidence="1" id="KW-0812">Transmembrane</keyword>
<accession>A0ABS8CQP4</accession>
<evidence type="ECO:0000313" key="2">
    <source>
        <dbReference type="EMBL" id="MCB5411508.1"/>
    </source>
</evidence>
<feature type="transmembrane region" description="Helical" evidence="1">
    <location>
        <begin position="20"/>
        <end position="41"/>
    </location>
</feature>
<keyword evidence="1" id="KW-1133">Transmembrane helix</keyword>
<dbReference type="EMBL" id="JACDXX010000017">
    <property type="protein sequence ID" value="MCB5411508.1"/>
    <property type="molecule type" value="Genomic_DNA"/>
</dbReference>
<organism evidence="2 3">
    <name type="scientific">Pseudogemmobacter faecipullorum</name>
    <dbReference type="NCBI Taxonomy" id="2755041"/>
    <lineage>
        <taxon>Bacteria</taxon>
        <taxon>Pseudomonadati</taxon>
        <taxon>Pseudomonadota</taxon>
        <taxon>Alphaproteobacteria</taxon>
        <taxon>Rhodobacterales</taxon>
        <taxon>Paracoccaceae</taxon>
        <taxon>Pseudogemmobacter</taxon>
    </lineage>
</organism>
<keyword evidence="3" id="KW-1185">Reference proteome</keyword>
<proteinExistence type="predicted"/>
<comment type="caution">
    <text evidence="2">The sequence shown here is derived from an EMBL/GenBank/DDBJ whole genome shotgun (WGS) entry which is preliminary data.</text>
</comment>
<protein>
    <recommendedName>
        <fullName evidence="4">MFS transporter</fullName>
    </recommendedName>
</protein>
<evidence type="ECO:0000256" key="1">
    <source>
        <dbReference type="SAM" id="Phobius"/>
    </source>
</evidence>
<reference evidence="2 3" key="1">
    <citation type="submission" date="2020-07" db="EMBL/GenBank/DDBJ databases">
        <title>Pseudogemmobacter sp. nov., isolated from poultry manure in Taiwan.</title>
        <authorList>
            <person name="Lin S.-Y."/>
            <person name="Tang Y.-S."/>
            <person name="Young C.-C."/>
        </authorList>
    </citation>
    <scope>NUCLEOTIDE SEQUENCE [LARGE SCALE GENOMIC DNA]</scope>
    <source>
        <strain evidence="2 3">CC-YST710</strain>
    </source>
</reference>
<sequence>MALIHEYFTDEPAPKPVPAIGARHVFVALFMTFGLGGLIWADPMGALTEIAADDLSRGHYIQGVTP</sequence>